<organism evidence="4 5">
    <name type="scientific">Clostridium zeae</name>
    <dbReference type="NCBI Taxonomy" id="2759022"/>
    <lineage>
        <taxon>Bacteria</taxon>
        <taxon>Bacillati</taxon>
        <taxon>Bacillota</taxon>
        <taxon>Clostridia</taxon>
        <taxon>Eubacteriales</taxon>
        <taxon>Clostridiaceae</taxon>
        <taxon>Clostridium</taxon>
    </lineage>
</organism>
<dbReference type="InterPro" id="IPR036388">
    <property type="entry name" value="WH-like_DNA-bd_sf"/>
</dbReference>
<proteinExistence type="predicted"/>
<evidence type="ECO:0000259" key="1">
    <source>
        <dbReference type="Pfam" id="PF08279"/>
    </source>
</evidence>
<sequence length="307" mass="35125">MKLERVVSIIMLLLVRKRVSALELSNMFEVSLRTIYRDIETIGYSGIPIVSTPGPNGGFGILESYKIEKGLFTTEDIIALLTALGAFQSVLESKDILNTIAKIKGMVPEESINDMELKAKQITIDNTPWIGAKTLKIDMDKMKGAINDRHLLEISYSNQKGKASKRTVEPYRLVFKDSSWYLVGYCTLKREFRVFKLSRISYLKIKEDTFVPRNFEISSLKLTGNVEKKTIKMLIDLSAKEWLIENFEVQKIESDGNGKLIAEIFFVEDDFGYSQLFRLGKYGECLEPENVRLEMKNRLNSLLSIYE</sequence>
<dbReference type="InterPro" id="IPR051534">
    <property type="entry name" value="CBASS_pafABC_assoc_protein"/>
</dbReference>
<dbReference type="RefSeq" id="WP_206868201.1">
    <property type="nucleotide sequence ID" value="NZ_BMBA01000001.1"/>
</dbReference>
<evidence type="ECO:0000313" key="4">
    <source>
        <dbReference type="EMBL" id="GFZ30211.1"/>
    </source>
</evidence>
<dbReference type="Proteomes" id="UP000663802">
    <property type="component" value="Unassembled WGS sequence"/>
</dbReference>
<evidence type="ECO:0000259" key="2">
    <source>
        <dbReference type="Pfam" id="PF13280"/>
    </source>
</evidence>
<name>A0ABQ1E626_9CLOT</name>
<dbReference type="PANTHER" id="PTHR34580:SF1">
    <property type="entry name" value="PROTEIN PAFC"/>
    <property type="match status" value="1"/>
</dbReference>
<dbReference type="PROSITE" id="PS52050">
    <property type="entry name" value="WYL"/>
    <property type="match status" value="1"/>
</dbReference>
<feature type="domain" description="Helix-turn-helix type 11" evidence="1">
    <location>
        <begin position="9"/>
        <end position="57"/>
    </location>
</feature>
<dbReference type="SUPFAM" id="SSF46785">
    <property type="entry name" value="Winged helix' DNA-binding domain"/>
    <property type="match status" value="1"/>
</dbReference>
<dbReference type="Pfam" id="PF25583">
    <property type="entry name" value="WCX"/>
    <property type="match status" value="1"/>
</dbReference>
<dbReference type="InterPro" id="IPR057727">
    <property type="entry name" value="WCX_dom"/>
</dbReference>
<dbReference type="Pfam" id="PF08279">
    <property type="entry name" value="HTH_11"/>
    <property type="match status" value="1"/>
</dbReference>
<dbReference type="Gene3D" id="1.10.10.10">
    <property type="entry name" value="Winged helix-like DNA-binding domain superfamily/Winged helix DNA-binding domain"/>
    <property type="match status" value="1"/>
</dbReference>
<accession>A0ABQ1E626</accession>
<keyword evidence="5" id="KW-1185">Reference proteome</keyword>
<comment type="caution">
    <text evidence="4">The sequence shown here is derived from an EMBL/GenBank/DDBJ whole genome shotgun (WGS) entry which is preliminary data.</text>
</comment>
<protein>
    <submittedName>
        <fullName evidence="4">Transcriptional regulator</fullName>
    </submittedName>
</protein>
<feature type="domain" description="WCX" evidence="3">
    <location>
        <begin position="230"/>
        <end position="302"/>
    </location>
</feature>
<gene>
    <name evidence="4" type="ORF">CSC2_07370</name>
</gene>
<evidence type="ECO:0000259" key="3">
    <source>
        <dbReference type="Pfam" id="PF25583"/>
    </source>
</evidence>
<dbReference type="InterPro" id="IPR026881">
    <property type="entry name" value="WYL_dom"/>
</dbReference>
<dbReference type="PIRSF" id="PIRSF016838">
    <property type="entry name" value="PafC"/>
    <property type="match status" value="1"/>
</dbReference>
<dbReference type="Pfam" id="PF13280">
    <property type="entry name" value="WYL"/>
    <property type="match status" value="1"/>
</dbReference>
<feature type="domain" description="WYL" evidence="2">
    <location>
        <begin position="141"/>
        <end position="204"/>
    </location>
</feature>
<dbReference type="PANTHER" id="PTHR34580">
    <property type="match status" value="1"/>
</dbReference>
<dbReference type="EMBL" id="BMBA01000001">
    <property type="protein sequence ID" value="GFZ30211.1"/>
    <property type="molecule type" value="Genomic_DNA"/>
</dbReference>
<dbReference type="InterPro" id="IPR013196">
    <property type="entry name" value="HTH_11"/>
</dbReference>
<reference evidence="4 5" key="1">
    <citation type="journal article" date="2021" name="Int. J. Syst. Evol. Microbiol.">
        <title>Clostridium zeae sp. nov., isolated from corn silage.</title>
        <authorList>
            <person name="Kobayashi H."/>
            <person name="Tanizawa Y."/>
            <person name="Yagura M."/>
            <person name="Sakamoto M."/>
            <person name="Ohkuma M."/>
            <person name="Tohno M."/>
        </authorList>
    </citation>
    <scope>NUCLEOTIDE SEQUENCE [LARGE SCALE GENOMIC DNA]</scope>
    <source>
        <strain evidence="4 5">CSC2</strain>
    </source>
</reference>
<dbReference type="InterPro" id="IPR028349">
    <property type="entry name" value="PafC-like"/>
</dbReference>
<dbReference type="InterPro" id="IPR036390">
    <property type="entry name" value="WH_DNA-bd_sf"/>
</dbReference>
<evidence type="ECO:0000313" key="5">
    <source>
        <dbReference type="Proteomes" id="UP000663802"/>
    </source>
</evidence>